<dbReference type="AlphaFoldDB" id="A0A9J2Q327"/>
<protein>
    <submittedName>
        <fullName evidence="2">PiggyBac transposable element-derived protein domain-containing protein</fullName>
    </submittedName>
</protein>
<reference evidence="2" key="1">
    <citation type="submission" date="2023-03" db="UniProtKB">
        <authorList>
            <consortium name="WormBaseParasite"/>
        </authorList>
    </citation>
    <scope>IDENTIFICATION</scope>
</reference>
<keyword evidence="1" id="KW-1185">Reference proteome</keyword>
<organism evidence="1 2">
    <name type="scientific">Ascaris lumbricoides</name>
    <name type="common">Giant roundworm</name>
    <dbReference type="NCBI Taxonomy" id="6252"/>
    <lineage>
        <taxon>Eukaryota</taxon>
        <taxon>Metazoa</taxon>
        <taxon>Ecdysozoa</taxon>
        <taxon>Nematoda</taxon>
        <taxon>Chromadorea</taxon>
        <taxon>Rhabditida</taxon>
        <taxon>Spirurina</taxon>
        <taxon>Ascaridomorpha</taxon>
        <taxon>Ascaridoidea</taxon>
        <taxon>Ascarididae</taxon>
        <taxon>Ascaris</taxon>
    </lineage>
</organism>
<dbReference type="Proteomes" id="UP000036681">
    <property type="component" value="Unplaced"/>
</dbReference>
<name>A0A9J2Q327_ASCLU</name>
<evidence type="ECO:0000313" key="1">
    <source>
        <dbReference type="Proteomes" id="UP000036681"/>
    </source>
</evidence>
<accession>A0A9J2Q327</accession>
<proteinExistence type="predicted"/>
<evidence type="ECO:0000313" key="2">
    <source>
        <dbReference type="WBParaSite" id="ALUE_0001591001-mRNA-1"/>
    </source>
</evidence>
<dbReference type="WBParaSite" id="ALUE_0001591001-mRNA-1">
    <property type="protein sequence ID" value="ALUE_0001591001-mRNA-1"/>
    <property type="gene ID" value="ALUE_0001591001"/>
</dbReference>
<sequence length="66" mass="7876">MFADGASLLKEFDSDVEDDDLDSDEDVSDVAEKRYWLVEYFSDMCIQLKYFLIHSILPTDIQEYWR</sequence>